<sequence length="289" mass="32151">MRYGFVLPYGDARSAAELAEIAEAHGWDGFFVWEGIWAVDPWVVLAAAATRTERIRLGTMLTPLPRRRPWELAGQTSTLDNLSGGRVTLSVGLGVAGEDRFWLFEDDPGRRVRAEQLDEGLAMLQQLWGEEAFDFQGRHYRSRTIGTLAPPPPPAPVQRPRIPVWVVGAWPRPKSMARAARWDGWLPHHAPTDPRSEGGDFSPDLLRSGVEWIRSHRAEAGLGMDGYDVVVEGSTPAHDPRAAAERVRPWAAAGATWWLDADWSLGFDIDQVRAESERRLRAGPPRVDG</sequence>
<dbReference type="OrthoDB" id="5175259at2"/>
<keyword evidence="2" id="KW-0288">FMN</keyword>
<keyword evidence="4 6" id="KW-0503">Monooxygenase</keyword>
<evidence type="ECO:0000256" key="3">
    <source>
        <dbReference type="ARBA" id="ARBA00023002"/>
    </source>
</evidence>
<evidence type="ECO:0000256" key="1">
    <source>
        <dbReference type="ARBA" id="ARBA00022630"/>
    </source>
</evidence>
<feature type="domain" description="Luciferase-like" evidence="5">
    <location>
        <begin position="11"/>
        <end position="255"/>
    </location>
</feature>
<dbReference type="SUPFAM" id="SSF51679">
    <property type="entry name" value="Bacterial luciferase-like"/>
    <property type="match status" value="1"/>
</dbReference>
<dbReference type="Pfam" id="PF00296">
    <property type="entry name" value="Bac_luciferase"/>
    <property type="match status" value="1"/>
</dbReference>
<dbReference type="Proteomes" id="UP000198983">
    <property type="component" value="Chromosome I"/>
</dbReference>
<protein>
    <submittedName>
        <fullName evidence="6">Flavin-dependent oxidoreductase, luciferase family (Includes alkanesulfonate monooxygenase SsuD and methylene tetrahydromethanopterin reductase)</fullName>
    </submittedName>
</protein>
<keyword evidence="3" id="KW-0560">Oxidoreductase</keyword>
<gene>
    <name evidence="6" type="ORF">SAMN04489717_5626</name>
</gene>
<dbReference type="InterPro" id="IPR011251">
    <property type="entry name" value="Luciferase-like_dom"/>
</dbReference>
<evidence type="ECO:0000256" key="2">
    <source>
        <dbReference type="ARBA" id="ARBA00022643"/>
    </source>
</evidence>
<dbReference type="InterPro" id="IPR050172">
    <property type="entry name" value="SsuD_RutA_monooxygenase"/>
</dbReference>
<accession>A0A1H1YPY8</accession>
<dbReference type="RefSeq" id="WP_092656622.1">
    <property type="nucleotide sequence ID" value="NZ_LT629732.1"/>
</dbReference>
<evidence type="ECO:0000259" key="5">
    <source>
        <dbReference type="Pfam" id="PF00296"/>
    </source>
</evidence>
<dbReference type="Gene3D" id="3.20.20.30">
    <property type="entry name" value="Luciferase-like domain"/>
    <property type="match status" value="1"/>
</dbReference>
<name>A0A1H1YPY8_9ACTN</name>
<dbReference type="InterPro" id="IPR036661">
    <property type="entry name" value="Luciferase-like_sf"/>
</dbReference>
<dbReference type="PANTHER" id="PTHR42847:SF4">
    <property type="entry name" value="ALKANESULFONATE MONOOXYGENASE-RELATED"/>
    <property type="match status" value="1"/>
</dbReference>
<dbReference type="STRING" id="117157.SAMN04489717_5626"/>
<dbReference type="GO" id="GO:0046306">
    <property type="term" value="P:alkanesulfonate catabolic process"/>
    <property type="evidence" value="ECO:0007669"/>
    <property type="project" value="TreeGrafter"/>
</dbReference>
<reference evidence="6 7" key="1">
    <citation type="submission" date="2016-10" db="EMBL/GenBank/DDBJ databases">
        <authorList>
            <person name="de Groot N.N."/>
        </authorList>
    </citation>
    <scope>NUCLEOTIDE SEQUENCE [LARGE SCALE GENOMIC DNA]</scope>
    <source>
        <strain evidence="6 7">DSM 22024</strain>
    </source>
</reference>
<dbReference type="AlphaFoldDB" id="A0A1H1YPY8"/>
<keyword evidence="7" id="KW-1185">Reference proteome</keyword>
<organism evidence="6 7">
    <name type="scientific">Actinopolymorpha singaporensis</name>
    <dbReference type="NCBI Taxonomy" id="117157"/>
    <lineage>
        <taxon>Bacteria</taxon>
        <taxon>Bacillati</taxon>
        <taxon>Actinomycetota</taxon>
        <taxon>Actinomycetes</taxon>
        <taxon>Propionibacteriales</taxon>
        <taxon>Actinopolymorphaceae</taxon>
        <taxon>Actinopolymorpha</taxon>
    </lineage>
</organism>
<evidence type="ECO:0000313" key="7">
    <source>
        <dbReference type="Proteomes" id="UP000198983"/>
    </source>
</evidence>
<proteinExistence type="predicted"/>
<evidence type="ECO:0000313" key="6">
    <source>
        <dbReference type="EMBL" id="SDT23451.1"/>
    </source>
</evidence>
<evidence type="ECO:0000256" key="4">
    <source>
        <dbReference type="ARBA" id="ARBA00023033"/>
    </source>
</evidence>
<keyword evidence="1" id="KW-0285">Flavoprotein</keyword>
<dbReference type="GO" id="GO:0008726">
    <property type="term" value="F:alkanesulfonate monooxygenase activity"/>
    <property type="evidence" value="ECO:0007669"/>
    <property type="project" value="TreeGrafter"/>
</dbReference>
<dbReference type="PANTHER" id="PTHR42847">
    <property type="entry name" value="ALKANESULFONATE MONOOXYGENASE"/>
    <property type="match status" value="1"/>
</dbReference>
<dbReference type="EMBL" id="LT629732">
    <property type="protein sequence ID" value="SDT23451.1"/>
    <property type="molecule type" value="Genomic_DNA"/>
</dbReference>